<feature type="compositionally biased region" description="Low complexity" evidence="1">
    <location>
        <begin position="1"/>
        <end position="17"/>
    </location>
</feature>
<dbReference type="EMBL" id="LCWF01000040">
    <property type="protein sequence ID" value="KKY25612.1"/>
    <property type="molecule type" value="Genomic_DNA"/>
</dbReference>
<dbReference type="GO" id="GO:0003677">
    <property type="term" value="F:DNA binding"/>
    <property type="evidence" value="ECO:0007669"/>
    <property type="project" value="UniProtKB-KW"/>
</dbReference>
<evidence type="ECO:0000313" key="3">
    <source>
        <dbReference type="Proteomes" id="UP000053317"/>
    </source>
</evidence>
<evidence type="ECO:0000256" key="1">
    <source>
        <dbReference type="SAM" id="MobiDB-lite"/>
    </source>
</evidence>
<feature type="region of interest" description="Disordered" evidence="1">
    <location>
        <begin position="145"/>
        <end position="245"/>
    </location>
</feature>
<accession>A0A0G2ES78</accession>
<gene>
    <name evidence="2" type="ORF">UCRPC4_g01683</name>
</gene>
<dbReference type="OrthoDB" id="5778525at2759"/>
<feature type="compositionally biased region" description="Acidic residues" evidence="1">
    <location>
        <begin position="156"/>
        <end position="176"/>
    </location>
</feature>
<keyword evidence="2" id="KW-0238">DNA-binding</keyword>
<name>A0A0G2ES78_PHACM</name>
<proteinExistence type="predicted"/>
<reference evidence="2 3" key="1">
    <citation type="submission" date="2015-05" db="EMBL/GenBank/DDBJ databases">
        <title>Distinctive expansion of gene families associated with plant cell wall degradation and secondary metabolism in the genomes of grapevine trunk pathogens.</title>
        <authorList>
            <person name="Lawrence D.P."/>
            <person name="Travadon R."/>
            <person name="Rolshausen P.E."/>
            <person name="Baumgartner K."/>
        </authorList>
    </citation>
    <scope>NUCLEOTIDE SEQUENCE [LARGE SCALE GENOMIC DNA]</scope>
    <source>
        <strain evidence="2">UCRPC4</strain>
    </source>
</reference>
<feature type="region of interest" description="Disordered" evidence="1">
    <location>
        <begin position="1"/>
        <end position="77"/>
    </location>
</feature>
<reference evidence="2 3" key="2">
    <citation type="submission" date="2015-05" db="EMBL/GenBank/DDBJ databases">
        <authorList>
            <person name="Morales-Cruz A."/>
            <person name="Amrine K.C."/>
            <person name="Cantu D."/>
        </authorList>
    </citation>
    <scope>NUCLEOTIDE SEQUENCE [LARGE SCALE GENOMIC DNA]</scope>
    <source>
        <strain evidence="2">UCRPC4</strain>
    </source>
</reference>
<comment type="caution">
    <text evidence="2">The sequence shown here is derived from an EMBL/GenBank/DDBJ whole genome shotgun (WGS) entry which is preliminary data.</text>
</comment>
<dbReference type="AlphaFoldDB" id="A0A0G2ES78"/>
<protein>
    <submittedName>
        <fullName evidence="2">Putative helix-loop-helix dna-binding domain-containing protein</fullName>
    </submittedName>
</protein>
<organism evidence="2 3">
    <name type="scientific">Phaeomoniella chlamydospora</name>
    <name type="common">Phaeoacremonium chlamydosporum</name>
    <dbReference type="NCBI Taxonomy" id="158046"/>
    <lineage>
        <taxon>Eukaryota</taxon>
        <taxon>Fungi</taxon>
        <taxon>Dikarya</taxon>
        <taxon>Ascomycota</taxon>
        <taxon>Pezizomycotina</taxon>
        <taxon>Eurotiomycetes</taxon>
        <taxon>Chaetothyriomycetidae</taxon>
        <taxon>Phaeomoniellales</taxon>
        <taxon>Phaeomoniellaceae</taxon>
        <taxon>Phaeomoniella</taxon>
    </lineage>
</organism>
<dbReference type="Proteomes" id="UP000053317">
    <property type="component" value="Unassembled WGS sequence"/>
</dbReference>
<evidence type="ECO:0000313" key="2">
    <source>
        <dbReference type="EMBL" id="KKY25612.1"/>
    </source>
</evidence>
<feature type="compositionally biased region" description="Acidic residues" evidence="1">
    <location>
        <begin position="183"/>
        <end position="214"/>
    </location>
</feature>
<sequence length="245" mass="26917">MSTSQPSTSPDPSTTVSPTPPLDPTQRSSTGKRKRSNTGAALAPSTSNPTARPAARELLTSTQKQSNHRNAETRRRQDILERLTIICDEIVPGAQGLAKSTEVAYTKAHQYLRDLVLEKKTLIERIREEGGVVSQEDLKALEALEEYEGISSSSESEGEEGDEGEEEDEDEEDENEPEGKESEGDEDEGDEDEGDEDEGDEDEEDDNNNGEIEEGVGRGRNGHHHNVNRDAFYAAESLNQMKKSS</sequence>
<keyword evidence="3" id="KW-1185">Reference proteome</keyword>